<comment type="caution">
    <text evidence="10">The sequence shown here is derived from an EMBL/GenBank/DDBJ whole genome shotgun (WGS) entry which is preliminary data.</text>
</comment>
<feature type="transmembrane region" description="Helical" evidence="8">
    <location>
        <begin position="235"/>
        <end position="253"/>
    </location>
</feature>
<dbReference type="GO" id="GO:0032979">
    <property type="term" value="P:protein insertion into mitochondrial inner membrane from matrix"/>
    <property type="evidence" value="ECO:0007669"/>
    <property type="project" value="TreeGrafter"/>
</dbReference>
<feature type="domain" description="Membrane insertase YidC/Oxa/ALB C-terminal" evidence="9">
    <location>
        <begin position="157"/>
        <end position="349"/>
    </location>
</feature>
<evidence type="ECO:0000256" key="3">
    <source>
        <dbReference type="ARBA" id="ARBA00022692"/>
    </source>
</evidence>
<dbReference type="AlphaFoldDB" id="A0AAW1VPM9"/>
<organism evidence="10 11">
    <name type="scientific">Rubus argutus</name>
    <name type="common">Southern blackberry</name>
    <dbReference type="NCBI Taxonomy" id="59490"/>
    <lineage>
        <taxon>Eukaryota</taxon>
        <taxon>Viridiplantae</taxon>
        <taxon>Streptophyta</taxon>
        <taxon>Embryophyta</taxon>
        <taxon>Tracheophyta</taxon>
        <taxon>Spermatophyta</taxon>
        <taxon>Magnoliopsida</taxon>
        <taxon>eudicotyledons</taxon>
        <taxon>Gunneridae</taxon>
        <taxon>Pentapetalae</taxon>
        <taxon>rosids</taxon>
        <taxon>fabids</taxon>
        <taxon>Rosales</taxon>
        <taxon>Rosaceae</taxon>
        <taxon>Rosoideae</taxon>
        <taxon>Rosoideae incertae sedis</taxon>
        <taxon>Rubus</taxon>
    </lineage>
</organism>
<dbReference type="GO" id="GO:0005743">
    <property type="term" value="C:mitochondrial inner membrane"/>
    <property type="evidence" value="ECO:0007669"/>
    <property type="project" value="TreeGrafter"/>
</dbReference>
<evidence type="ECO:0000259" key="9">
    <source>
        <dbReference type="Pfam" id="PF02096"/>
    </source>
</evidence>
<comment type="similarity">
    <text evidence="2">Belongs to the OXA1/ALB3/YidC (TC 2.A.9.2) family.</text>
</comment>
<dbReference type="InterPro" id="IPR001708">
    <property type="entry name" value="YidC/ALB3/OXA1/COX18"/>
</dbReference>
<dbReference type="GO" id="GO:0032977">
    <property type="term" value="F:membrane insertase activity"/>
    <property type="evidence" value="ECO:0007669"/>
    <property type="project" value="InterPro"/>
</dbReference>
<dbReference type="PANTHER" id="PTHR12428">
    <property type="entry name" value="OXA1"/>
    <property type="match status" value="1"/>
</dbReference>
<dbReference type="CDD" id="cd20069">
    <property type="entry name" value="5TM_Oxa1-like"/>
    <property type="match status" value="1"/>
</dbReference>
<keyword evidence="11" id="KW-1185">Reference proteome</keyword>
<dbReference type="NCBIfam" id="TIGR03592">
    <property type="entry name" value="yidC_oxa1_cterm"/>
    <property type="match status" value="1"/>
</dbReference>
<evidence type="ECO:0000313" key="11">
    <source>
        <dbReference type="Proteomes" id="UP001457282"/>
    </source>
</evidence>
<feature type="transmembrane region" description="Helical" evidence="8">
    <location>
        <begin position="314"/>
        <end position="336"/>
    </location>
</feature>
<dbReference type="InterPro" id="IPR028055">
    <property type="entry name" value="YidC/Oxa/ALB_C"/>
</dbReference>
<feature type="compositionally biased region" description="Low complexity" evidence="7">
    <location>
        <begin position="402"/>
        <end position="411"/>
    </location>
</feature>
<gene>
    <name evidence="10" type="ORF">M0R45_034173</name>
</gene>
<feature type="region of interest" description="Disordered" evidence="7">
    <location>
        <begin position="383"/>
        <end position="428"/>
    </location>
</feature>
<proteinExistence type="inferred from homology"/>
<keyword evidence="3 6" id="KW-0812">Transmembrane</keyword>
<evidence type="ECO:0000313" key="10">
    <source>
        <dbReference type="EMBL" id="KAK9910202.1"/>
    </source>
</evidence>
<keyword evidence="4 8" id="KW-1133">Transmembrane helix</keyword>
<dbReference type="EMBL" id="JBEDUW010000007">
    <property type="protein sequence ID" value="KAK9910202.1"/>
    <property type="molecule type" value="Genomic_DNA"/>
</dbReference>
<evidence type="ECO:0000256" key="1">
    <source>
        <dbReference type="ARBA" id="ARBA00004141"/>
    </source>
</evidence>
<evidence type="ECO:0000256" key="7">
    <source>
        <dbReference type="SAM" id="MobiDB-lite"/>
    </source>
</evidence>
<evidence type="ECO:0000256" key="6">
    <source>
        <dbReference type="RuleBase" id="RU003945"/>
    </source>
</evidence>
<feature type="region of interest" description="Disordered" evidence="7">
    <location>
        <begin position="29"/>
        <end position="49"/>
    </location>
</feature>
<sequence>MACRRSVSTTVTIVTRRFHPSFSHILRDNNEDAKSHSPSSSSQPNIKSIMPSGSYNSTVGFCFGSQSRARTGSSLAWQMGLGSFHCRHMSTTIGDGSDKIDDFGYAAEVITDKAVEVVTSQGPVVSEVAAAAADSFFPVAALQYLIDYVHSFTGLNWWASIALTTILIRGATIPLLIDQLRATTKLNMMRPRLEELKQEMQNMAADPEVLREGQKRMMALFHEYGVTPFSQLKGLFIQGPIFISFFLAIRNMAEKVPSFQSGGALWFTDLTTPDSMLILPILTAMTFWITVECNMQEGLEGNPVAKTMKTYSRMLAVIAIPVMMSFPKALFCYWLTSNVFSLAYGLAIRRPEVKILLGLPEIPEPPPTASQPPFSLFQAVKQDTTIESEPSLPADPAKVSDRSISSSSILKQRLRSLEKHVKGKKKQN</sequence>
<evidence type="ECO:0000256" key="2">
    <source>
        <dbReference type="ARBA" id="ARBA00010583"/>
    </source>
</evidence>
<protein>
    <recommendedName>
        <fullName evidence="9">Membrane insertase YidC/Oxa/ALB C-terminal domain-containing protein</fullName>
    </recommendedName>
</protein>
<feature type="transmembrane region" description="Helical" evidence="8">
    <location>
        <begin position="157"/>
        <end position="177"/>
    </location>
</feature>
<keyword evidence="5 8" id="KW-0472">Membrane</keyword>
<evidence type="ECO:0000256" key="8">
    <source>
        <dbReference type="SAM" id="Phobius"/>
    </source>
</evidence>
<name>A0AAW1VPM9_RUBAR</name>
<evidence type="ECO:0000256" key="4">
    <source>
        <dbReference type="ARBA" id="ARBA00022989"/>
    </source>
</evidence>
<accession>A0AAW1VPM9</accession>
<dbReference type="PANTHER" id="PTHR12428:SF34">
    <property type="entry name" value="MITOCHONDRIAL INNER MEMBRANE PROTEIN OXA1-LIKE"/>
    <property type="match status" value="1"/>
</dbReference>
<evidence type="ECO:0000256" key="5">
    <source>
        <dbReference type="ARBA" id="ARBA00023136"/>
    </source>
</evidence>
<comment type="similarity">
    <text evidence="6">Belongs to the OXA1/ALB3/YidC family.</text>
</comment>
<reference evidence="10 11" key="1">
    <citation type="journal article" date="2023" name="G3 (Bethesda)">
        <title>A chromosome-length genome assembly and annotation of blackberry (Rubus argutus, cv. 'Hillquist').</title>
        <authorList>
            <person name="Bruna T."/>
            <person name="Aryal R."/>
            <person name="Dudchenko O."/>
            <person name="Sargent D.J."/>
            <person name="Mead D."/>
            <person name="Buti M."/>
            <person name="Cavallini A."/>
            <person name="Hytonen T."/>
            <person name="Andres J."/>
            <person name="Pham M."/>
            <person name="Weisz D."/>
            <person name="Mascagni F."/>
            <person name="Usai G."/>
            <person name="Natali L."/>
            <person name="Bassil N."/>
            <person name="Fernandez G.E."/>
            <person name="Lomsadze A."/>
            <person name="Armour M."/>
            <person name="Olukolu B."/>
            <person name="Poorten T."/>
            <person name="Britton C."/>
            <person name="Davik J."/>
            <person name="Ashrafi H."/>
            <person name="Aiden E.L."/>
            <person name="Borodovsky M."/>
            <person name="Worthington M."/>
        </authorList>
    </citation>
    <scope>NUCLEOTIDE SEQUENCE [LARGE SCALE GENOMIC DNA]</scope>
    <source>
        <strain evidence="10">PI 553951</strain>
    </source>
</reference>
<comment type="subcellular location">
    <subcellularLocation>
        <location evidence="1 6">Membrane</location>
        <topology evidence="1 6">Multi-pass membrane protein</topology>
    </subcellularLocation>
</comment>
<dbReference type="Pfam" id="PF02096">
    <property type="entry name" value="60KD_IMP"/>
    <property type="match status" value="1"/>
</dbReference>
<dbReference type="Proteomes" id="UP001457282">
    <property type="component" value="Unassembled WGS sequence"/>
</dbReference>